<name>A0A0R2GZM8_WEIVI</name>
<evidence type="ECO:0000313" key="1">
    <source>
        <dbReference type="EMBL" id="KRN46096.1"/>
    </source>
</evidence>
<keyword evidence="2" id="KW-1185">Reference proteome</keyword>
<proteinExistence type="predicted"/>
<gene>
    <name evidence="1" type="ORF">IV50_GL001069</name>
</gene>
<accession>A0A0R2GZM8</accession>
<dbReference type="AlphaFoldDB" id="A0A0R2GZM8"/>
<protein>
    <submittedName>
        <fullName evidence="1">Uncharacterized protein</fullName>
    </submittedName>
</protein>
<evidence type="ECO:0000313" key="2">
    <source>
        <dbReference type="Proteomes" id="UP000051992"/>
    </source>
</evidence>
<dbReference type="EMBL" id="JQBM01000003">
    <property type="protein sequence ID" value="KRN46096.1"/>
    <property type="molecule type" value="Genomic_DNA"/>
</dbReference>
<dbReference type="Proteomes" id="UP000051992">
    <property type="component" value="Unassembled WGS sequence"/>
</dbReference>
<dbReference type="PATRIC" id="fig|1629.5.peg.1076"/>
<organism evidence="1 2">
    <name type="scientific">Weissella viridescens</name>
    <name type="common">Lactobacillus viridescens</name>
    <dbReference type="NCBI Taxonomy" id="1629"/>
    <lineage>
        <taxon>Bacteria</taxon>
        <taxon>Bacillati</taxon>
        <taxon>Bacillota</taxon>
        <taxon>Bacilli</taxon>
        <taxon>Lactobacillales</taxon>
        <taxon>Lactobacillaceae</taxon>
        <taxon>Weissella</taxon>
    </lineage>
</organism>
<sequence length="104" mass="12257">MFTFHGRYSRSWSTVENEFDRCFTSARFQSSLTGRQFNVYTKNEAIYVNRIKIPLPSEWKNDWSPRIEVHAHAITGGTLSFFNPKTKDRKRLVFQVGGGTYTWR</sequence>
<comment type="caution">
    <text evidence="1">The sequence shown here is derived from an EMBL/GenBank/DDBJ whole genome shotgun (WGS) entry which is preliminary data.</text>
</comment>
<reference evidence="1 2" key="1">
    <citation type="journal article" date="2015" name="Genome Announc.">
        <title>Expanding the biotechnology potential of lactobacilli through comparative genomics of 213 strains and associated genera.</title>
        <authorList>
            <person name="Sun Z."/>
            <person name="Harris H.M."/>
            <person name="McCann A."/>
            <person name="Guo C."/>
            <person name="Argimon S."/>
            <person name="Zhang W."/>
            <person name="Yang X."/>
            <person name="Jeffery I.B."/>
            <person name="Cooney J.C."/>
            <person name="Kagawa T.F."/>
            <person name="Liu W."/>
            <person name="Song Y."/>
            <person name="Salvetti E."/>
            <person name="Wrobel A."/>
            <person name="Rasinkangas P."/>
            <person name="Parkhill J."/>
            <person name="Rea M.C."/>
            <person name="O'Sullivan O."/>
            <person name="Ritari J."/>
            <person name="Douillard F.P."/>
            <person name="Paul Ross R."/>
            <person name="Yang R."/>
            <person name="Briner A.E."/>
            <person name="Felis G.E."/>
            <person name="de Vos W.M."/>
            <person name="Barrangou R."/>
            <person name="Klaenhammer T.R."/>
            <person name="Caufield P.W."/>
            <person name="Cui Y."/>
            <person name="Zhang H."/>
            <person name="O'Toole P.W."/>
        </authorList>
    </citation>
    <scope>NUCLEOTIDE SEQUENCE [LARGE SCALE GENOMIC DNA]</scope>
    <source>
        <strain evidence="1 2">DSM 20410</strain>
    </source>
</reference>